<evidence type="ECO:0000313" key="2">
    <source>
        <dbReference type="Proteomes" id="UP001168540"/>
    </source>
</evidence>
<organism evidence="1 2">
    <name type="scientific">Crenobacter oryzisoli</name>
    <dbReference type="NCBI Taxonomy" id="3056844"/>
    <lineage>
        <taxon>Bacteria</taxon>
        <taxon>Pseudomonadati</taxon>
        <taxon>Pseudomonadota</taxon>
        <taxon>Betaproteobacteria</taxon>
        <taxon>Neisseriales</taxon>
        <taxon>Neisseriaceae</taxon>
        <taxon>Crenobacter</taxon>
    </lineage>
</organism>
<comment type="caution">
    <text evidence="1">The sequence shown here is derived from an EMBL/GenBank/DDBJ whole genome shotgun (WGS) entry which is preliminary data.</text>
</comment>
<dbReference type="RefSeq" id="WP_289830240.1">
    <property type="nucleotide sequence ID" value="NZ_JAUEDK010000019.1"/>
</dbReference>
<protein>
    <submittedName>
        <fullName evidence="1">Phage major tail tube protein</fullName>
    </submittedName>
</protein>
<dbReference type="EMBL" id="JAUEDK010000019">
    <property type="protein sequence ID" value="MDN0075606.1"/>
    <property type="molecule type" value="Genomic_DNA"/>
</dbReference>
<dbReference type="NCBIfam" id="TIGR01611">
    <property type="entry name" value="tail_tube"/>
    <property type="match status" value="1"/>
</dbReference>
<evidence type="ECO:0000313" key="1">
    <source>
        <dbReference type="EMBL" id="MDN0075606.1"/>
    </source>
</evidence>
<dbReference type="Proteomes" id="UP001168540">
    <property type="component" value="Unassembled WGS sequence"/>
</dbReference>
<sequence length="170" mass="18613">MGMPRKLKHFNMYGDGNDWRGEVKEITLPKLARKMEAYRGGGMGGEVDVDLGQEKLEAEIAFGGLMLDVFRNFGSAKAGGTLLRFAGSYQDDDTGEVIATEVVMRGRYTEIDMGGAKAGDDTEHKVKASLTYYKLIANGEELVEIDMLGMVEKFGGVDRLAEHRRAIGLA</sequence>
<name>A0ABT7XP87_9NEIS</name>
<accession>A0ABT7XP87</accession>
<keyword evidence="2" id="KW-1185">Reference proteome</keyword>
<reference evidence="1" key="1">
    <citation type="submission" date="2023-06" db="EMBL/GenBank/DDBJ databases">
        <authorList>
            <person name="Zhang S."/>
        </authorList>
    </citation>
    <scope>NUCLEOTIDE SEQUENCE</scope>
    <source>
        <strain evidence="1">SG2303</strain>
    </source>
</reference>
<gene>
    <name evidence="1" type="ORF">QU481_11955</name>
</gene>
<proteinExistence type="predicted"/>
<dbReference type="Pfam" id="PF04985">
    <property type="entry name" value="Phage_tube"/>
    <property type="match status" value="1"/>
</dbReference>
<dbReference type="InterPro" id="IPR006498">
    <property type="entry name" value="Tail_tube"/>
</dbReference>